<evidence type="ECO:0000313" key="4">
    <source>
        <dbReference type="Proteomes" id="UP000239415"/>
    </source>
</evidence>
<feature type="transmembrane region" description="Helical" evidence="2">
    <location>
        <begin position="92"/>
        <end position="110"/>
    </location>
</feature>
<evidence type="ECO:0000256" key="1">
    <source>
        <dbReference type="SAM" id="MobiDB-lite"/>
    </source>
</evidence>
<dbReference type="AlphaFoldDB" id="A0A2T0KJ94"/>
<proteinExistence type="predicted"/>
<name>A0A2T0KJ94_9ACTN</name>
<dbReference type="EMBL" id="PVMZ01000003">
    <property type="protein sequence ID" value="PRX23602.1"/>
    <property type="molecule type" value="Genomic_DNA"/>
</dbReference>
<protein>
    <submittedName>
        <fullName evidence="3">Uncharacterized protein DUF4191</fullName>
    </submittedName>
</protein>
<gene>
    <name evidence="3" type="ORF">CLV67_103351</name>
</gene>
<dbReference type="Proteomes" id="UP000239415">
    <property type="component" value="Unassembled WGS sequence"/>
</dbReference>
<keyword evidence="4" id="KW-1185">Reference proteome</keyword>
<evidence type="ECO:0000256" key="2">
    <source>
        <dbReference type="SAM" id="Phobius"/>
    </source>
</evidence>
<keyword evidence="2" id="KW-0812">Transmembrane</keyword>
<feature type="transmembrane region" description="Helical" evidence="2">
    <location>
        <begin position="64"/>
        <end position="86"/>
    </location>
</feature>
<keyword evidence="2" id="KW-1133">Transmembrane helix</keyword>
<keyword evidence="2" id="KW-0472">Membrane</keyword>
<comment type="caution">
    <text evidence="3">The sequence shown here is derived from an EMBL/GenBank/DDBJ whole genome shotgun (WGS) entry which is preliminary data.</text>
</comment>
<accession>A0A2T0KJ94</accession>
<dbReference type="InterPro" id="IPR025445">
    <property type="entry name" value="DUF4191"/>
</dbReference>
<sequence>MGLPPHPSRPPHLTRAAEGHQDAVRYLSPTTLRGMAKPQEKVSFGVRLKQIGQVFAFTAKQDKWFVPLVIGAIAIPLAITVTIVLLTGAWPWIPVGILFTLLAVLIVLNLRSNTAMMNVAEGQPGAAASLMENMRGDWRVRPAASSTTQFDMVHVVIGKPGVILLGEGDPQRVRGLLSQEKKRLVKVIGNAPIYDYVIGTEEGQLSVRKLRSTMLRLPKNLTGKDVNSLDKRLGALMSRPQMPKGAIPKSMRPSKGAFRQQRPR</sequence>
<dbReference type="Pfam" id="PF13829">
    <property type="entry name" value="DUF4191"/>
    <property type="match status" value="1"/>
</dbReference>
<reference evidence="3 4" key="1">
    <citation type="submission" date="2018-03" db="EMBL/GenBank/DDBJ databases">
        <title>Genomic Encyclopedia of Archaeal and Bacterial Type Strains, Phase II (KMG-II): from individual species to whole genera.</title>
        <authorList>
            <person name="Goeker M."/>
        </authorList>
    </citation>
    <scope>NUCLEOTIDE SEQUENCE [LARGE SCALE GENOMIC DNA]</scope>
    <source>
        <strain evidence="3 4">DSM 43146</strain>
    </source>
</reference>
<feature type="region of interest" description="Disordered" evidence="1">
    <location>
        <begin position="237"/>
        <end position="264"/>
    </location>
</feature>
<evidence type="ECO:0000313" key="3">
    <source>
        <dbReference type="EMBL" id="PRX23602.1"/>
    </source>
</evidence>
<organism evidence="3 4">
    <name type="scientific">Actinoplanes italicus</name>
    <dbReference type="NCBI Taxonomy" id="113567"/>
    <lineage>
        <taxon>Bacteria</taxon>
        <taxon>Bacillati</taxon>
        <taxon>Actinomycetota</taxon>
        <taxon>Actinomycetes</taxon>
        <taxon>Micromonosporales</taxon>
        <taxon>Micromonosporaceae</taxon>
        <taxon>Actinoplanes</taxon>
    </lineage>
</organism>